<feature type="compositionally biased region" description="Polar residues" evidence="1">
    <location>
        <begin position="35"/>
        <end position="58"/>
    </location>
</feature>
<dbReference type="RefSeq" id="XP_040779073.1">
    <property type="nucleotide sequence ID" value="XM_040919565.1"/>
</dbReference>
<gene>
    <name evidence="2" type="ORF">M406DRAFT_321850</name>
</gene>
<reference evidence="2" key="1">
    <citation type="journal article" date="2020" name="Phytopathology">
        <title>Genome sequence of the chestnut blight fungus Cryphonectria parasitica EP155: A fundamental resource for an archetypical invasive plant pathogen.</title>
        <authorList>
            <person name="Crouch J.A."/>
            <person name="Dawe A."/>
            <person name="Aerts A."/>
            <person name="Barry K."/>
            <person name="Churchill A.C.L."/>
            <person name="Grimwood J."/>
            <person name="Hillman B."/>
            <person name="Milgroom M.G."/>
            <person name="Pangilinan J."/>
            <person name="Smith M."/>
            <person name="Salamov A."/>
            <person name="Schmutz J."/>
            <person name="Yadav J."/>
            <person name="Grigoriev I.V."/>
            <person name="Nuss D."/>
        </authorList>
    </citation>
    <scope>NUCLEOTIDE SEQUENCE</scope>
    <source>
        <strain evidence="2">EP155</strain>
    </source>
</reference>
<evidence type="ECO:0000313" key="2">
    <source>
        <dbReference type="EMBL" id="KAF3768112.1"/>
    </source>
</evidence>
<dbReference type="OrthoDB" id="5138418at2759"/>
<keyword evidence="3" id="KW-1185">Reference proteome</keyword>
<organism evidence="2 3">
    <name type="scientific">Cryphonectria parasitica (strain ATCC 38755 / EP155)</name>
    <dbReference type="NCBI Taxonomy" id="660469"/>
    <lineage>
        <taxon>Eukaryota</taxon>
        <taxon>Fungi</taxon>
        <taxon>Dikarya</taxon>
        <taxon>Ascomycota</taxon>
        <taxon>Pezizomycotina</taxon>
        <taxon>Sordariomycetes</taxon>
        <taxon>Sordariomycetidae</taxon>
        <taxon>Diaporthales</taxon>
        <taxon>Cryphonectriaceae</taxon>
        <taxon>Cryphonectria-Endothia species complex</taxon>
        <taxon>Cryphonectria</taxon>
    </lineage>
</organism>
<evidence type="ECO:0000256" key="1">
    <source>
        <dbReference type="SAM" id="MobiDB-lite"/>
    </source>
</evidence>
<feature type="non-terminal residue" evidence="2">
    <location>
        <position position="58"/>
    </location>
</feature>
<dbReference type="Proteomes" id="UP000803844">
    <property type="component" value="Unassembled WGS sequence"/>
</dbReference>
<accession>A0A9P4Y726</accession>
<dbReference type="AlphaFoldDB" id="A0A9P4Y726"/>
<comment type="caution">
    <text evidence="2">The sequence shown here is derived from an EMBL/GenBank/DDBJ whole genome shotgun (WGS) entry which is preliminary data.</text>
</comment>
<dbReference type="GeneID" id="63836694"/>
<dbReference type="EMBL" id="MU032346">
    <property type="protein sequence ID" value="KAF3768112.1"/>
    <property type="molecule type" value="Genomic_DNA"/>
</dbReference>
<evidence type="ECO:0000313" key="3">
    <source>
        <dbReference type="Proteomes" id="UP000803844"/>
    </source>
</evidence>
<sequence>MAYGSQFHMPGSFTFEGPGAPTTLNANMFRPPVSPTTSSYNLSRSTGSLLSDQSMATN</sequence>
<proteinExistence type="predicted"/>
<feature type="region of interest" description="Disordered" evidence="1">
    <location>
        <begin position="1"/>
        <end position="58"/>
    </location>
</feature>
<protein>
    <submittedName>
        <fullName evidence="2">Uncharacterized protein</fullName>
    </submittedName>
</protein>
<name>A0A9P4Y726_CRYP1</name>